<comment type="caution">
    <text evidence="2">The sequence shown here is derived from an EMBL/GenBank/DDBJ whole genome shotgun (WGS) entry which is preliminary data.</text>
</comment>
<dbReference type="EMBL" id="JAMKFB020000022">
    <property type="protein sequence ID" value="KAL0161234.1"/>
    <property type="molecule type" value="Genomic_DNA"/>
</dbReference>
<feature type="compositionally biased region" description="Acidic residues" evidence="1">
    <location>
        <begin position="1"/>
        <end position="13"/>
    </location>
</feature>
<sequence>KAEDAFQSGEDEAKESLKQDDTMPAKRLKTTAFGHNSDTDTSSPEKDNTSSG</sequence>
<evidence type="ECO:0000256" key="1">
    <source>
        <dbReference type="SAM" id="MobiDB-lite"/>
    </source>
</evidence>
<feature type="compositionally biased region" description="Basic and acidic residues" evidence="1">
    <location>
        <begin position="14"/>
        <end position="24"/>
    </location>
</feature>
<feature type="non-terminal residue" evidence="2">
    <location>
        <position position="1"/>
    </location>
</feature>
<dbReference type="Proteomes" id="UP001529510">
    <property type="component" value="Unassembled WGS sequence"/>
</dbReference>
<protein>
    <submittedName>
        <fullName evidence="2">Uncharacterized protein</fullName>
    </submittedName>
</protein>
<feature type="non-terminal residue" evidence="2">
    <location>
        <position position="52"/>
    </location>
</feature>
<proteinExistence type="predicted"/>
<name>A0ABD0NGY2_CIRMR</name>
<organism evidence="2 3">
    <name type="scientific">Cirrhinus mrigala</name>
    <name type="common">Mrigala</name>
    <dbReference type="NCBI Taxonomy" id="683832"/>
    <lineage>
        <taxon>Eukaryota</taxon>
        <taxon>Metazoa</taxon>
        <taxon>Chordata</taxon>
        <taxon>Craniata</taxon>
        <taxon>Vertebrata</taxon>
        <taxon>Euteleostomi</taxon>
        <taxon>Actinopterygii</taxon>
        <taxon>Neopterygii</taxon>
        <taxon>Teleostei</taxon>
        <taxon>Ostariophysi</taxon>
        <taxon>Cypriniformes</taxon>
        <taxon>Cyprinidae</taxon>
        <taxon>Labeoninae</taxon>
        <taxon>Labeonini</taxon>
        <taxon>Cirrhinus</taxon>
    </lineage>
</organism>
<evidence type="ECO:0000313" key="2">
    <source>
        <dbReference type="EMBL" id="KAL0161234.1"/>
    </source>
</evidence>
<keyword evidence="3" id="KW-1185">Reference proteome</keyword>
<accession>A0ABD0NGY2</accession>
<feature type="region of interest" description="Disordered" evidence="1">
    <location>
        <begin position="1"/>
        <end position="52"/>
    </location>
</feature>
<feature type="compositionally biased region" description="Polar residues" evidence="1">
    <location>
        <begin position="33"/>
        <end position="42"/>
    </location>
</feature>
<feature type="compositionally biased region" description="Basic and acidic residues" evidence="1">
    <location>
        <begin position="43"/>
        <end position="52"/>
    </location>
</feature>
<gene>
    <name evidence="2" type="ORF">M9458_044959</name>
</gene>
<dbReference type="AlphaFoldDB" id="A0ABD0NGY2"/>
<reference evidence="2 3" key="1">
    <citation type="submission" date="2024-05" db="EMBL/GenBank/DDBJ databases">
        <title>Genome sequencing and assembly of Indian major carp, Cirrhinus mrigala (Hamilton, 1822).</title>
        <authorList>
            <person name="Mohindra V."/>
            <person name="Chowdhury L.M."/>
            <person name="Lal K."/>
            <person name="Jena J.K."/>
        </authorList>
    </citation>
    <scope>NUCLEOTIDE SEQUENCE [LARGE SCALE GENOMIC DNA]</scope>
    <source>
        <strain evidence="2">CM1030</strain>
        <tissue evidence="2">Blood</tissue>
    </source>
</reference>
<evidence type="ECO:0000313" key="3">
    <source>
        <dbReference type="Proteomes" id="UP001529510"/>
    </source>
</evidence>